<proteinExistence type="predicted"/>
<sequence length="126" mass="14605">MKKTIVLMLFLSVLSFGSRSFEVIEDILEARFDFEYSIISDSRYDVRGLDYDLTISYGSAYMEIEIDSMFGGSTWKKLSPSVIEEFISTLVDIIRKEVNNPDLRVIVYVKSDRELGNDQILFNKTY</sequence>
<keyword evidence="2" id="KW-1185">Reference proteome</keyword>
<organism evidence="1 2">
    <name type="scientific">Propionigenium maris DSM 9537</name>
    <dbReference type="NCBI Taxonomy" id="1123000"/>
    <lineage>
        <taxon>Bacteria</taxon>
        <taxon>Fusobacteriati</taxon>
        <taxon>Fusobacteriota</taxon>
        <taxon>Fusobacteriia</taxon>
        <taxon>Fusobacteriales</taxon>
        <taxon>Fusobacteriaceae</taxon>
        <taxon>Propionigenium</taxon>
    </lineage>
</organism>
<dbReference type="RefSeq" id="WP_281836972.1">
    <property type="nucleotide sequence ID" value="NZ_BSDY01000017.1"/>
</dbReference>
<dbReference type="AlphaFoldDB" id="A0A9W6GN35"/>
<evidence type="ECO:0000313" key="2">
    <source>
        <dbReference type="Proteomes" id="UP001144471"/>
    </source>
</evidence>
<accession>A0A9W6GN35</accession>
<protein>
    <submittedName>
        <fullName evidence="1">Uncharacterized protein</fullName>
    </submittedName>
</protein>
<name>A0A9W6GN35_9FUSO</name>
<gene>
    <name evidence="1" type="ORF">PM10SUCC1_28960</name>
</gene>
<comment type="caution">
    <text evidence="1">The sequence shown here is derived from an EMBL/GenBank/DDBJ whole genome shotgun (WGS) entry which is preliminary data.</text>
</comment>
<dbReference type="EMBL" id="BSDY01000017">
    <property type="protein sequence ID" value="GLI57382.1"/>
    <property type="molecule type" value="Genomic_DNA"/>
</dbReference>
<dbReference type="Proteomes" id="UP001144471">
    <property type="component" value="Unassembled WGS sequence"/>
</dbReference>
<reference evidence="1" key="1">
    <citation type="submission" date="2022-12" db="EMBL/GenBank/DDBJ databases">
        <title>Reference genome sequencing for broad-spectrum identification of bacterial and archaeal isolates by mass spectrometry.</title>
        <authorList>
            <person name="Sekiguchi Y."/>
            <person name="Tourlousse D.M."/>
        </authorList>
    </citation>
    <scope>NUCLEOTIDE SEQUENCE</scope>
    <source>
        <strain evidence="1">10succ1</strain>
    </source>
</reference>
<evidence type="ECO:0000313" key="1">
    <source>
        <dbReference type="EMBL" id="GLI57382.1"/>
    </source>
</evidence>